<proteinExistence type="predicted"/>
<dbReference type="InterPro" id="IPR015424">
    <property type="entry name" value="PyrdxlP-dep_Trfase"/>
</dbReference>
<dbReference type="InterPro" id="IPR015422">
    <property type="entry name" value="PyrdxlP-dep_Trfase_small"/>
</dbReference>
<dbReference type="InterPro" id="IPR015421">
    <property type="entry name" value="PyrdxlP-dep_Trfase_major"/>
</dbReference>
<evidence type="ECO:0000313" key="2">
    <source>
        <dbReference type="EMBL" id="KAH7252912.1"/>
    </source>
</evidence>
<accession>A0A9P9K800</accession>
<feature type="compositionally biased region" description="Basic and acidic residues" evidence="1">
    <location>
        <begin position="158"/>
        <end position="171"/>
    </location>
</feature>
<keyword evidence="3" id="KW-1185">Reference proteome</keyword>
<feature type="region of interest" description="Disordered" evidence="1">
    <location>
        <begin position="154"/>
        <end position="173"/>
    </location>
</feature>
<dbReference type="OrthoDB" id="7042322at2759"/>
<dbReference type="AlphaFoldDB" id="A0A9P9K800"/>
<dbReference type="Gene3D" id="3.40.640.10">
    <property type="entry name" value="Type I PLP-dependent aspartate aminotransferase-like (Major domain)"/>
    <property type="match status" value="1"/>
</dbReference>
<dbReference type="EMBL" id="JAGTJS010000011">
    <property type="protein sequence ID" value="KAH7252912.1"/>
    <property type="molecule type" value="Genomic_DNA"/>
</dbReference>
<organism evidence="2 3">
    <name type="scientific">Fusarium solani</name>
    <name type="common">Filamentous fungus</name>
    <dbReference type="NCBI Taxonomy" id="169388"/>
    <lineage>
        <taxon>Eukaryota</taxon>
        <taxon>Fungi</taxon>
        <taxon>Dikarya</taxon>
        <taxon>Ascomycota</taxon>
        <taxon>Pezizomycotina</taxon>
        <taxon>Sordariomycetes</taxon>
        <taxon>Hypocreomycetidae</taxon>
        <taxon>Hypocreales</taxon>
        <taxon>Nectriaceae</taxon>
        <taxon>Fusarium</taxon>
        <taxon>Fusarium solani species complex</taxon>
    </lineage>
</organism>
<dbReference type="SUPFAM" id="SSF53383">
    <property type="entry name" value="PLP-dependent transferases"/>
    <property type="match status" value="1"/>
</dbReference>
<comment type="caution">
    <text evidence="2">The sequence shown here is derived from an EMBL/GenBank/DDBJ whole genome shotgun (WGS) entry which is preliminary data.</text>
</comment>
<dbReference type="Gene3D" id="3.90.1150.10">
    <property type="entry name" value="Aspartate Aminotransferase, domain 1"/>
    <property type="match status" value="1"/>
</dbReference>
<reference evidence="2" key="1">
    <citation type="journal article" date="2021" name="Nat. Commun.">
        <title>Genetic determinants of endophytism in the Arabidopsis root mycobiome.</title>
        <authorList>
            <person name="Mesny F."/>
            <person name="Miyauchi S."/>
            <person name="Thiergart T."/>
            <person name="Pickel B."/>
            <person name="Atanasova L."/>
            <person name="Karlsson M."/>
            <person name="Huettel B."/>
            <person name="Barry K.W."/>
            <person name="Haridas S."/>
            <person name="Chen C."/>
            <person name="Bauer D."/>
            <person name="Andreopoulos W."/>
            <person name="Pangilinan J."/>
            <person name="LaButti K."/>
            <person name="Riley R."/>
            <person name="Lipzen A."/>
            <person name="Clum A."/>
            <person name="Drula E."/>
            <person name="Henrissat B."/>
            <person name="Kohler A."/>
            <person name="Grigoriev I.V."/>
            <person name="Martin F.M."/>
            <person name="Hacquard S."/>
        </authorList>
    </citation>
    <scope>NUCLEOTIDE SEQUENCE</scope>
    <source>
        <strain evidence="2">FSSC 5 MPI-SDFR-AT-0091</strain>
    </source>
</reference>
<gene>
    <name evidence="2" type="ORF">B0J15DRAFT_466759</name>
</gene>
<evidence type="ECO:0000313" key="3">
    <source>
        <dbReference type="Proteomes" id="UP000736672"/>
    </source>
</evidence>
<sequence>MSASTRCQEAAALSDTLTLSKVVCDLWNPITNPKGFVNLGTAENTLMQDILPRHIHENIQLPRSAFTYGDGTVGTKRLRQAIAQFLTKRLKPVKPLELRHISVTNGCNSAIEHLSWQRKATLGGLLMTTSFCGKKTSKSCSLIEKHSTADGLSGVKGLDVHSEPERSKDGKNGGIDAFKGAQIALVVLCTNKCLRVLVRAPVPDNPAVPE</sequence>
<name>A0A9P9K800_FUSSL</name>
<dbReference type="Proteomes" id="UP000736672">
    <property type="component" value="Unassembled WGS sequence"/>
</dbReference>
<evidence type="ECO:0000256" key="1">
    <source>
        <dbReference type="SAM" id="MobiDB-lite"/>
    </source>
</evidence>
<protein>
    <submittedName>
        <fullName evidence="2">Uncharacterized protein</fullName>
    </submittedName>
</protein>